<dbReference type="Pfam" id="PF10391">
    <property type="entry name" value="DNA_pol_lambd_f"/>
    <property type="match status" value="1"/>
</dbReference>
<feature type="region of interest" description="Disordered" evidence="17">
    <location>
        <begin position="72"/>
        <end position="98"/>
    </location>
</feature>
<evidence type="ECO:0000256" key="9">
    <source>
        <dbReference type="ARBA" id="ARBA00022763"/>
    </source>
</evidence>
<feature type="region of interest" description="Disordered" evidence="17">
    <location>
        <begin position="369"/>
        <end position="419"/>
    </location>
</feature>
<dbReference type="EMBL" id="ML976992">
    <property type="protein sequence ID" value="KAF1956205.1"/>
    <property type="molecule type" value="Genomic_DNA"/>
</dbReference>
<dbReference type="PRINTS" id="PR00869">
    <property type="entry name" value="DNAPOLX"/>
</dbReference>
<dbReference type="Gene3D" id="3.40.50.10190">
    <property type="entry name" value="BRCT domain"/>
    <property type="match status" value="1"/>
</dbReference>
<dbReference type="InterPro" id="IPR002008">
    <property type="entry name" value="DNA_pol_X_beta-like"/>
</dbReference>
<keyword evidence="10" id="KW-0239">DNA-directed DNA polymerase</keyword>
<dbReference type="InterPro" id="IPR037160">
    <property type="entry name" value="DNA_Pol_thumb_sf"/>
</dbReference>
<dbReference type="Pfam" id="PF14792">
    <property type="entry name" value="DNA_pol_B_palm"/>
    <property type="match status" value="1"/>
</dbReference>
<dbReference type="EC" id="2.7.7.7" evidence="3"/>
<dbReference type="InterPro" id="IPR022312">
    <property type="entry name" value="DNA_pol_X"/>
</dbReference>
<dbReference type="SMART" id="SM00483">
    <property type="entry name" value="POLXc"/>
    <property type="match status" value="1"/>
</dbReference>
<dbReference type="CDD" id="cd00141">
    <property type="entry name" value="NT_POLXc"/>
    <property type="match status" value="1"/>
</dbReference>
<evidence type="ECO:0000259" key="18">
    <source>
        <dbReference type="SMART" id="SM00483"/>
    </source>
</evidence>
<dbReference type="PRINTS" id="PR00870">
    <property type="entry name" value="DNAPOLXBETA"/>
</dbReference>
<dbReference type="GO" id="GO:0046872">
    <property type="term" value="F:metal ion binding"/>
    <property type="evidence" value="ECO:0007669"/>
    <property type="project" value="UniProtKB-KW"/>
</dbReference>
<keyword evidence="6" id="KW-0548">Nucleotidyltransferase</keyword>
<dbReference type="OrthoDB" id="205514at2759"/>
<dbReference type="FunFam" id="1.10.150.110:FF:000005">
    <property type="entry name" value="DNA polymerase POL4"/>
    <property type="match status" value="1"/>
</dbReference>
<keyword evidence="7" id="KW-0235">DNA replication</keyword>
<evidence type="ECO:0000256" key="7">
    <source>
        <dbReference type="ARBA" id="ARBA00022705"/>
    </source>
</evidence>
<evidence type="ECO:0000256" key="16">
    <source>
        <dbReference type="PIRSR" id="PIRSR622312-50"/>
    </source>
</evidence>
<feature type="active site" description="Nucleophile; Schiff-base intermediate with DNA; for 5'-dRP lyase activity" evidence="16">
    <location>
        <position position="496"/>
    </location>
</feature>
<dbReference type="InterPro" id="IPR028207">
    <property type="entry name" value="DNA_pol_B_palm_palm"/>
</dbReference>
<evidence type="ECO:0000256" key="17">
    <source>
        <dbReference type="SAM" id="MobiDB-lite"/>
    </source>
</evidence>
<feature type="region of interest" description="Disordered" evidence="17">
    <location>
        <begin position="269"/>
        <end position="292"/>
    </location>
</feature>
<keyword evidence="20" id="KW-1185">Reference proteome</keyword>
<dbReference type="SUPFAM" id="SSF47802">
    <property type="entry name" value="DNA polymerase beta, N-terminal domain-like"/>
    <property type="match status" value="1"/>
</dbReference>
<evidence type="ECO:0000256" key="10">
    <source>
        <dbReference type="ARBA" id="ARBA00022932"/>
    </source>
</evidence>
<dbReference type="InterPro" id="IPR036420">
    <property type="entry name" value="BRCT_dom_sf"/>
</dbReference>
<dbReference type="PANTHER" id="PTHR11276">
    <property type="entry name" value="DNA POLYMERASE TYPE-X FAMILY MEMBER"/>
    <property type="match status" value="1"/>
</dbReference>
<dbReference type="SUPFAM" id="SSF52113">
    <property type="entry name" value="BRCT domain"/>
    <property type="match status" value="1"/>
</dbReference>
<gene>
    <name evidence="19" type="ORF">CC80DRAFT_472922</name>
</gene>
<evidence type="ECO:0000256" key="1">
    <source>
        <dbReference type="ARBA" id="ARBA00004123"/>
    </source>
</evidence>
<dbReference type="Pfam" id="PF14716">
    <property type="entry name" value="HHH_8"/>
    <property type="match status" value="1"/>
</dbReference>
<comment type="subcellular location">
    <subcellularLocation>
        <location evidence="1">Nucleus</location>
    </subcellularLocation>
</comment>
<dbReference type="SUPFAM" id="SSF81301">
    <property type="entry name" value="Nucleotidyltransferase"/>
    <property type="match status" value="1"/>
</dbReference>
<sequence length="763" mass="85597">MSDNKLQEKTAYFEQQELSDKCDDESLLGEAYMRIGIAFAESEPMLSPKLARKSSSFLDPTPKEQMQKFEARGAKQLPSLRPEPLGLKRSATAPDKNITNSFPVIKRRQRPTANTEVKAQDNLKRTTSLPDMRAQNGASFYQRMGVIPRELKNGKNVKLADKIKLEPESRQVLRGKVIYFYPNDDISMPRRQRIHKVIQLGAAWVKSWREDVTHIMVEDNHSYSQVLRHLNKAGLPFDPYVPQCIQFGLLLDPTAGRFLVKGAPSPIQAASSSASTSQSSESQASLQIKPSNRQLSTATYLSQKIDSAPTETNPRDPDPIPSDPIISSDDIVKESFLIDEPTGSTDTIIYHDALSAAIQEAKAIAHLPLDEDEEEEDSLTTISTSFGSDAETDDEILEPPRKRPKFSTAKDKGNPKIPPNAFQCMSPLGTTSSQNPNTRTIEILDQMCKYYDQMQDAWRTVAYRKAITTLRKQTTKITTAKEAATLPFIGLRLADKIEEIVLIDRLRRLDNTRNDPTDQVLRLFLGVYGAGLSQANKWIQAGYRTLHDLVAKARLTDSQKIGVEHYTDFAQRIPRAEVEAHGKHVESALHALDPDFEVTVMGSYRRGAKDSGDIDIIITKPGASISRLRDVVFNTLIPNLMASGFIKCKLATSSRTDDGTKWHGVSCLPSSTTWRRLDLLLVPEYELGAALLYFTGNDIFNRSIRLLASKKGMRLNQRGLYKDVVRGRNRERLNEGTLVEGRDEKRIFEILGVPWREPGERIC</sequence>
<dbReference type="InterPro" id="IPR010996">
    <property type="entry name" value="HHH_MUS81"/>
</dbReference>
<dbReference type="Gene3D" id="1.10.150.110">
    <property type="entry name" value="DNA polymerase beta, N-terminal domain-like"/>
    <property type="match status" value="1"/>
</dbReference>
<dbReference type="InterPro" id="IPR029398">
    <property type="entry name" value="PolB_thumb"/>
</dbReference>
<dbReference type="GO" id="GO:0003677">
    <property type="term" value="F:DNA binding"/>
    <property type="evidence" value="ECO:0007669"/>
    <property type="project" value="UniProtKB-KW"/>
</dbReference>
<dbReference type="AlphaFoldDB" id="A0A6A5TUA7"/>
<evidence type="ECO:0000256" key="11">
    <source>
        <dbReference type="ARBA" id="ARBA00023125"/>
    </source>
</evidence>
<evidence type="ECO:0000256" key="12">
    <source>
        <dbReference type="ARBA" id="ARBA00023204"/>
    </source>
</evidence>
<evidence type="ECO:0000256" key="3">
    <source>
        <dbReference type="ARBA" id="ARBA00012417"/>
    </source>
</evidence>
<dbReference type="InterPro" id="IPR043519">
    <property type="entry name" value="NT_sf"/>
</dbReference>
<keyword evidence="9" id="KW-0227">DNA damage</keyword>
<evidence type="ECO:0000256" key="5">
    <source>
        <dbReference type="ARBA" id="ARBA00022679"/>
    </source>
</evidence>
<evidence type="ECO:0000256" key="8">
    <source>
        <dbReference type="ARBA" id="ARBA00022723"/>
    </source>
</evidence>
<dbReference type="FunFam" id="1.10.150.20:FF:000010">
    <property type="entry name" value="DNA polymerase lambda"/>
    <property type="match status" value="1"/>
</dbReference>
<keyword evidence="12" id="KW-0234">DNA repair</keyword>
<reference evidence="19" key="1">
    <citation type="journal article" date="2020" name="Stud. Mycol.">
        <title>101 Dothideomycetes genomes: a test case for predicting lifestyles and emergence of pathogens.</title>
        <authorList>
            <person name="Haridas S."/>
            <person name="Albert R."/>
            <person name="Binder M."/>
            <person name="Bloem J."/>
            <person name="Labutti K."/>
            <person name="Salamov A."/>
            <person name="Andreopoulos B."/>
            <person name="Baker S."/>
            <person name="Barry K."/>
            <person name="Bills G."/>
            <person name="Bluhm B."/>
            <person name="Cannon C."/>
            <person name="Castanera R."/>
            <person name="Culley D."/>
            <person name="Daum C."/>
            <person name="Ezra D."/>
            <person name="Gonzalez J."/>
            <person name="Henrissat B."/>
            <person name="Kuo A."/>
            <person name="Liang C."/>
            <person name="Lipzen A."/>
            <person name="Lutzoni F."/>
            <person name="Magnuson J."/>
            <person name="Mondo S."/>
            <person name="Nolan M."/>
            <person name="Ohm R."/>
            <person name="Pangilinan J."/>
            <person name="Park H.-J."/>
            <person name="Ramirez L."/>
            <person name="Alfaro M."/>
            <person name="Sun H."/>
            <person name="Tritt A."/>
            <person name="Yoshinaga Y."/>
            <person name="Zwiers L.-H."/>
            <person name="Turgeon B."/>
            <person name="Goodwin S."/>
            <person name="Spatafora J."/>
            <person name="Crous P."/>
            <person name="Grigoriev I."/>
        </authorList>
    </citation>
    <scope>NUCLEOTIDE SEQUENCE</scope>
    <source>
        <strain evidence="19">CBS 675.92</strain>
    </source>
</reference>
<dbReference type="GO" id="GO:0016829">
    <property type="term" value="F:lyase activity"/>
    <property type="evidence" value="ECO:0007669"/>
    <property type="project" value="UniProtKB-KW"/>
</dbReference>
<dbReference type="InterPro" id="IPR019843">
    <property type="entry name" value="DNA_pol-X_BS"/>
</dbReference>
<name>A0A6A5TUA7_9PLEO</name>
<dbReference type="GO" id="GO:0003887">
    <property type="term" value="F:DNA-directed DNA polymerase activity"/>
    <property type="evidence" value="ECO:0007669"/>
    <property type="project" value="UniProtKB-KW"/>
</dbReference>
<feature type="region of interest" description="Disordered" evidence="17">
    <location>
        <begin position="305"/>
        <end position="327"/>
    </location>
</feature>
<dbReference type="GO" id="GO:0005634">
    <property type="term" value="C:nucleus"/>
    <property type="evidence" value="ECO:0007669"/>
    <property type="project" value="UniProtKB-SubCell"/>
</dbReference>
<protein>
    <recommendedName>
        <fullName evidence="3">DNA-directed DNA polymerase</fullName>
        <ecNumber evidence="3">2.7.7.7</ecNumber>
    </recommendedName>
</protein>
<dbReference type="Proteomes" id="UP000800035">
    <property type="component" value="Unassembled WGS sequence"/>
</dbReference>
<keyword evidence="4" id="KW-0237">DNA synthesis</keyword>
<dbReference type="FunFam" id="3.30.210.10:FF:000001">
    <property type="entry name" value="DNA polymerase lambda"/>
    <property type="match status" value="1"/>
</dbReference>
<keyword evidence="8" id="KW-0479">Metal-binding</keyword>
<keyword evidence="5" id="KW-0808">Transferase</keyword>
<dbReference type="PANTHER" id="PTHR11276:SF28">
    <property type="entry name" value="DNA POLYMERASE LAMBDA"/>
    <property type="match status" value="1"/>
</dbReference>
<feature type="compositionally biased region" description="Low complexity" evidence="17">
    <location>
        <begin position="269"/>
        <end position="287"/>
    </location>
</feature>
<feature type="domain" description="DNA-directed DNA polymerase X" evidence="18">
    <location>
        <begin position="435"/>
        <end position="762"/>
    </location>
</feature>
<dbReference type="Pfam" id="PF14791">
    <property type="entry name" value="DNA_pol_B_thumb"/>
    <property type="match status" value="1"/>
</dbReference>
<evidence type="ECO:0000313" key="19">
    <source>
        <dbReference type="EMBL" id="KAF1956205.1"/>
    </source>
</evidence>
<dbReference type="Gene3D" id="3.30.210.10">
    <property type="entry name" value="DNA polymerase, thumb domain"/>
    <property type="match status" value="1"/>
</dbReference>
<dbReference type="Gene3D" id="3.30.460.10">
    <property type="entry name" value="Beta Polymerase, domain 2"/>
    <property type="match status" value="1"/>
</dbReference>
<comment type="catalytic activity">
    <reaction evidence="15">
        <text>DNA(n) + a 2'-deoxyribonucleoside 5'-triphosphate = DNA(n+1) + diphosphate</text>
        <dbReference type="Rhea" id="RHEA:22508"/>
        <dbReference type="Rhea" id="RHEA-COMP:17339"/>
        <dbReference type="Rhea" id="RHEA-COMP:17340"/>
        <dbReference type="ChEBI" id="CHEBI:33019"/>
        <dbReference type="ChEBI" id="CHEBI:61560"/>
        <dbReference type="ChEBI" id="CHEBI:173112"/>
        <dbReference type="EC" id="2.7.7.7"/>
    </reaction>
</comment>
<comment type="similarity">
    <text evidence="2">Belongs to the DNA polymerase type-X family.</text>
</comment>
<dbReference type="PROSITE" id="PS00522">
    <property type="entry name" value="DNA_POLYMERASE_X"/>
    <property type="match status" value="1"/>
</dbReference>
<accession>A0A6A5TUA7</accession>
<evidence type="ECO:0000256" key="14">
    <source>
        <dbReference type="ARBA" id="ARBA00023242"/>
    </source>
</evidence>
<evidence type="ECO:0000313" key="20">
    <source>
        <dbReference type="Proteomes" id="UP000800035"/>
    </source>
</evidence>
<organism evidence="19 20">
    <name type="scientific">Byssothecium circinans</name>
    <dbReference type="NCBI Taxonomy" id="147558"/>
    <lineage>
        <taxon>Eukaryota</taxon>
        <taxon>Fungi</taxon>
        <taxon>Dikarya</taxon>
        <taxon>Ascomycota</taxon>
        <taxon>Pezizomycotina</taxon>
        <taxon>Dothideomycetes</taxon>
        <taxon>Pleosporomycetidae</taxon>
        <taxon>Pleosporales</taxon>
        <taxon>Massarineae</taxon>
        <taxon>Massarinaceae</taxon>
        <taxon>Byssothecium</taxon>
    </lineage>
</organism>
<dbReference type="GO" id="GO:0006303">
    <property type="term" value="P:double-strand break repair via nonhomologous end joining"/>
    <property type="evidence" value="ECO:0007669"/>
    <property type="project" value="TreeGrafter"/>
</dbReference>
<evidence type="ECO:0000256" key="15">
    <source>
        <dbReference type="ARBA" id="ARBA00049244"/>
    </source>
</evidence>
<evidence type="ECO:0000256" key="2">
    <source>
        <dbReference type="ARBA" id="ARBA00008323"/>
    </source>
</evidence>
<evidence type="ECO:0000256" key="6">
    <source>
        <dbReference type="ARBA" id="ARBA00022695"/>
    </source>
</evidence>
<dbReference type="InterPro" id="IPR027421">
    <property type="entry name" value="DNA_pol_lamdba_lyase_dom_sf"/>
</dbReference>
<proteinExistence type="inferred from homology"/>
<evidence type="ECO:0000256" key="4">
    <source>
        <dbReference type="ARBA" id="ARBA00022634"/>
    </source>
</evidence>
<keyword evidence="14" id="KW-0539">Nucleus</keyword>
<dbReference type="InterPro" id="IPR002054">
    <property type="entry name" value="DNA-dir_DNA_pol_X"/>
</dbReference>
<keyword evidence="11" id="KW-0238">DNA-binding</keyword>
<dbReference type="InterPro" id="IPR018944">
    <property type="entry name" value="DNA_pol_lambd_fingers_domain"/>
</dbReference>
<dbReference type="SUPFAM" id="SSF81585">
    <property type="entry name" value="PsbU/PolX domain-like"/>
    <property type="match status" value="1"/>
</dbReference>
<keyword evidence="13" id="KW-0456">Lyase</keyword>
<dbReference type="GO" id="GO:0006260">
    <property type="term" value="P:DNA replication"/>
    <property type="evidence" value="ECO:0007669"/>
    <property type="project" value="UniProtKB-KW"/>
</dbReference>
<dbReference type="Gene3D" id="1.10.150.20">
    <property type="entry name" value="5' to 3' exonuclease, C-terminal subdomain"/>
    <property type="match status" value="1"/>
</dbReference>
<evidence type="ECO:0000256" key="13">
    <source>
        <dbReference type="ARBA" id="ARBA00023239"/>
    </source>
</evidence>